<reference evidence="2 3" key="1">
    <citation type="submission" date="2023-06" db="EMBL/GenBank/DDBJ databases">
        <title>Cellulomonas sp. MW4 Whole genome sequence.</title>
        <authorList>
            <person name="Park S."/>
        </authorList>
    </citation>
    <scope>NUCLEOTIDE SEQUENCE [LARGE SCALE GENOMIC DNA]</scope>
    <source>
        <strain evidence="2 3">MW4</strain>
    </source>
</reference>
<dbReference type="InterPro" id="IPR002931">
    <property type="entry name" value="Transglutaminase-like"/>
</dbReference>
<evidence type="ECO:0000259" key="1">
    <source>
        <dbReference type="Pfam" id="PF01841"/>
    </source>
</evidence>
<comment type="caution">
    <text evidence="2">The sequence shown here is derived from an EMBL/GenBank/DDBJ whole genome shotgun (WGS) entry which is preliminary data.</text>
</comment>
<dbReference type="Pfam" id="PF01841">
    <property type="entry name" value="Transglut_core"/>
    <property type="match status" value="1"/>
</dbReference>
<gene>
    <name evidence="2" type="ORF">QRT04_11795</name>
</gene>
<dbReference type="Gene3D" id="3.10.620.30">
    <property type="match status" value="1"/>
</dbReference>
<feature type="domain" description="Transglutaminase-like" evidence="1">
    <location>
        <begin position="87"/>
        <end position="144"/>
    </location>
</feature>
<dbReference type="SUPFAM" id="SSF54001">
    <property type="entry name" value="Cysteine proteinases"/>
    <property type="match status" value="1"/>
</dbReference>
<accession>A0ABT7SHE9</accession>
<dbReference type="RefSeq" id="WP_289455468.1">
    <property type="nucleotide sequence ID" value="NZ_JAUCGQ010000001.1"/>
</dbReference>
<evidence type="ECO:0000313" key="2">
    <source>
        <dbReference type="EMBL" id="MDM7855611.1"/>
    </source>
</evidence>
<dbReference type="InterPro" id="IPR038765">
    <property type="entry name" value="Papain-like_cys_pep_sf"/>
</dbReference>
<organism evidence="2 3">
    <name type="scientific">Cellulomonas alba</name>
    <dbReference type="NCBI Taxonomy" id="3053467"/>
    <lineage>
        <taxon>Bacteria</taxon>
        <taxon>Bacillati</taxon>
        <taxon>Actinomycetota</taxon>
        <taxon>Actinomycetes</taxon>
        <taxon>Micrococcales</taxon>
        <taxon>Cellulomonadaceae</taxon>
        <taxon>Cellulomonas</taxon>
    </lineage>
</organism>
<proteinExistence type="predicted"/>
<protein>
    <submittedName>
        <fullName evidence="2">Transglutaminase-like domain-containing protein</fullName>
    </submittedName>
</protein>
<keyword evidence="3" id="KW-1185">Reference proteome</keyword>
<evidence type="ECO:0000313" key="3">
    <source>
        <dbReference type="Proteomes" id="UP001529338"/>
    </source>
</evidence>
<dbReference type="Proteomes" id="UP001529338">
    <property type="component" value="Unassembled WGS sequence"/>
</dbReference>
<dbReference type="EMBL" id="JAUCGQ010000001">
    <property type="protein sequence ID" value="MDM7855611.1"/>
    <property type="molecule type" value="Genomic_DNA"/>
</dbReference>
<sequence length="312" mass="33861">MPTLEQYATHTPFTDPGRHAPLLAAAGTGPEDLHRAATGTLLHYRGEADRVTPEQLPDVDLRWVSAQLDTAQARNPVPLGAPRTDAQCLAGCCRDHTLLSVAILREHGVPARCRIGFARYFRPDFHVDHAVVERWDGDRWVRSDSELAQEGFDFDVHDLPAGFGAPFETAAEVWLAARAGKVDPARYGVDPTMPELTGMPFLLGEVFLELAHRELDEILLWDVWGPGIPPFALPAGASPDPMPHDDAPALADEIATLLVAADAGDAAADAELDARWATDARLRPSANRVVTLSPLGRIGDADLTARTTTWRT</sequence>
<name>A0ABT7SHE9_9CELL</name>